<name>A0A9P6KD51_9FUNG</name>
<evidence type="ECO:0000256" key="1">
    <source>
        <dbReference type="ARBA" id="ARBA00004434"/>
    </source>
</evidence>
<feature type="non-terminal residue" evidence="16">
    <location>
        <position position="221"/>
    </location>
</feature>
<feature type="domain" description="FCP1 homology" evidence="15">
    <location>
        <begin position="55"/>
        <end position="198"/>
    </location>
</feature>
<protein>
    <recommendedName>
        <fullName evidence="3 13">Mitochondrial import inner membrane translocase subunit TIM50</fullName>
    </recommendedName>
</protein>
<evidence type="ECO:0000256" key="4">
    <source>
        <dbReference type="ARBA" id="ARBA00022448"/>
    </source>
</evidence>
<evidence type="ECO:0000259" key="15">
    <source>
        <dbReference type="PROSITE" id="PS50969"/>
    </source>
</evidence>
<dbReference type="SMART" id="SM00577">
    <property type="entry name" value="CPDc"/>
    <property type="match status" value="1"/>
</dbReference>
<evidence type="ECO:0000256" key="2">
    <source>
        <dbReference type="ARBA" id="ARBA00006344"/>
    </source>
</evidence>
<dbReference type="InterPro" id="IPR050365">
    <property type="entry name" value="TIM50"/>
</dbReference>
<evidence type="ECO:0000256" key="6">
    <source>
        <dbReference type="ARBA" id="ARBA00022792"/>
    </source>
</evidence>
<reference evidence="16" key="1">
    <citation type="journal article" date="2020" name="Fungal Divers.">
        <title>Resolving the Mortierellaceae phylogeny through synthesis of multi-gene phylogenetics and phylogenomics.</title>
        <authorList>
            <person name="Vandepol N."/>
            <person name="Liber J."/>
            <person name="Desiro A."/>
            <person name="Na H."/>
            <person name="Kennedy M."/>
            <person name="Barry K."/>
            <person name="Grigoriev I.V."/>
            <person name="Miller A.N."/>
            <person name="O'Donnell K."/>
            <person name="Stajich J.E."/>
            <person name="Bonito G."/>
        </authorList>
    </citation>
    <scope>NUCLEOTIDE SEQUENCE</scope>
    <source>
        <strain evidence="16">KOD1015</strain>
    </source>
</reference>
<keyword evidence="11 13" id="KW-0496">Mitochondrion</keyword>
<evidence type="ECO:0000256" key="14">
    <source>
        <dbReference type="SAM" id="MobiDB-lite"/>
    </source>
</evidence>
<dbReference type="InterPro" id="IPR004274">
    <property type="entry name" value="FCP1_dom"/>
</dbReference>
<dbReference type="GO" id="GO:0015031">
    <property type="term" value="P:protein transport"/>
    <property type="evidence" value="ECO:0007669"/>
    <property type="project" value="UniProtKB-KW"/>
</dbReference>
<comment type="similarity">
    <text evidence="2 13">Belongs to the TIM50 family.</text>
</comment>
<dbReference type="GO" id="GO:0005744">
    <property type="term" value="C:TIM23 mitochondrial import inner membrane translocase complex"/>
    <property type="evidence" value="ECO:0007669"/>
    <property type="project" value="UniProtKB-UniRule"/>
</dbReference>
<evidence type="ECO:0000256" key="7">
    <source>
        <dbReference type="ARBA" id="ARBA00022927"/>
    </source>
</evidence>
<organism evidence="16 17">
    <name type="scientific">Lunasporangiospora selenospora</name>
    <dbReference type="NCBI Taxonomy" id="979761"/>
    <lineage>
        <taxon>Eukaryota</taxon>
        <taxon>Fungi</taxon>
        <taxon>Fungi incertae sedis</taxon>
        <taxon>Mucoromycota</taxon>
        <taxon>Mortierellomycotina</taxon>
        <taxon>Mortierellomycetes</taxon>
        <taxon>Mortierellales</taxon>
        <taxon>Mortierellaceae</taxon>
        <taxon>Lunasporangiospora</taxon>
    </lineage>
</organism>
<dbReference type="FunFam" id="3.40.50.1000:FF:000019">
    <property type="entry name" value="Mitochondrial import inner membrane translocase subunit TIM50"/>
    <property type="match status" value="1"/>
</dbReference>
<dbReference type="AlphaFoldDB" id="A0A9P6KD51"/>
<dbReference type="Proteomes" id="UP000780801">
    <property type="component" value="Unassembled WGS sequence"/>
</dbReference>
<comment type="function">
    <text evidence="13">Essential component of the TIM23 complex, a complex that mediates the translocation of transit peptide-containing proteins across the mitochondrial inner membrane.</text>
</comment>
<evidence type="ECO:0000256" key="9">
    <source>
        <dbReference type="ARBA" id="ARBA00022989"/>
    </source>
</evidence>
<dbReference type="EMBL" id="JAABOA010002109">
    <property type="protein sequence ID" value="KAF9580362.1"/>
    <property type="molecule type" value="Genomic_DNA"/>
</dbReference>
<evidence type="ECO:0000256" key="8">
    <source>
        <dbReference type="ARBA" id="ARBA00022946"/>
    </source>
</evidence>
<evidence type="ECO:0000256" key="11">
    <source>
        <dbReference type="ARBA" id="ARBA00023128"/>
    </source>
</evidence>
<dbReference type="CDD" id="cd07521">
    <property type="entry name" value="HAD_FCP1-like"/>
    <property type="match status" value="1"/>
</dbReference>
<dbReference type="SUPFAM" id="SSF56784">
    <property type="entry name" value="HAD-like"/>
    <property type="match status" value="1"/>
</dbReference>
<dbReference type="PROSITE" id="PS50969">
    <property type="entry name" value="FCP1"/>
    <property type="match status" value="1"/>
</dbReference>
<keyword evidence="9" id="KW-1133">Transmembrane helix</keyword>
<keyword evidence="8 13" id="KW-0809">Transit peptide</keyword>
<dbReference type="Pfam" id="PF03031">
    <property type="entry name" value="NIF"/>
    <property type="match status" value="1"/>
</dbReference>
<evidence type="ECO:0000256" key="5">
    <source>
        <dbReference type="ARBA" id="ARBA00022692"/>
    </source>
</evidence>
<proteinExistence type="inferred from homology"/>
<keyword evidence="17" id="KW-1185">Reference proteome</keyword>
<keyword evidence="4 13" id="KW-0813">Transport</keyword>
<dbReference type="Gene3D" id="3.40.50.1000">
    <property type="entry name" value="HAD superfamily/HAD-like"/>
    <property type="match status" value="1"/>
</dbReference>
<keyword evidence="12" id="KW-0472">Membrane</keyword>
<dbReference type="OrthoDB" id="287041at2759"/>
<keyword evidence="10 13" id="KW-0811">Translocation</keyword>
<evidence type="ECO:0000256" key="12">
    <source>
        <dbReference type="ARBA" id="ARBA00023136"/>
    </source>
</evidence>
<accession>A0A9P6KD51</accession>
<comment type="caution">
    <text evidence="16">The sequence shown here is derived from an EMBL/GenBank/DDBJ whole genome shotgun (WGS) entry which is preliminary data.</text>
</comment>
<comment type="subcellular location">
    <subcellularLocation>
        <location evidence="1 13">Mitochondrion inner membrane</location>
        <topology evidence="1 13">Single-pass membrane protein</topology>
    </subcellularLocation>
</comment>
<keyword evidence="6" id="KW-0999">Mitochondrion inner membrane</keyword>
<evidence type="ECO:0000313" key="16">
    <source>
        <dbReference type="EMBL" id="KAF9580362.1"/>
    </source>
</evidence>
<comment type="subunit">
    <text evidence="13">Component of the TIM23 complex.</text>
</comment>
<evidence type="ECO:0000256" key="13">
    <source>
        <dbReference type="RuleBase" id="RU365079"/>
    </source>
</evidence>
<keyword evidence="7 13" id="KW-0653">Protein transport</keyword>
<dbReference type="InterPro" id="IPR023214">
    <property type="entry name" value="HAD_sf"/>
</dbReference>
<feature type="region of interest" description="Disordered" evidence="14">
    <location>
        <begin position="1"/>
        <end position="20"/>
    </location>
</feature>
<feature type="compositionally biased region" description="Basic and acidic residues" evidence="14">
    <location>
        <begin position="7"/>
        <end position="20"/>
    </location>
</feature>
<dbReference type="InterPro" id="IPR036412">
    <property type="entry name" value="HAD-like_sf"/>
</dbReference>
<evidence type="ECO:0000256" key="10">
    <source>
        <dbReference type="ARBA" id="ARBA00023010"/>
    </source>
</evidence>
<gene>
    <name evidence="16" type="primary">TIM50_2</name>
    <name evidence="16" type="ORF">BGW38_003026</name>
</gene>
<dbReference type="PANTHER" id="PTHR12210">
    <property type="entry name" value="DULLARD PROTEIN PHOSPHATASE"/>
    <property type="match status" value="1"/>
</dbReference>
<evidence type="ECO:0000313" key="17">
    <source>
        <dbReference type="Proteomes" id="UP000780801"/>
    </source>
</evidence>
<keyword evidence="5" id="KW-0812">Transmembrane</keyword>
<evidence type="ECO:0000256" key="3">
    <source>
        <dbReference type="ARBA" id="ARBA00020799"/>
    </source>
</evidence>
<sequence>GPYPGEDGQKDRENHPDEGFLDGFIRRSRERCGAIQSAATSPILDKLLPDPTQGPNQPRLTLVINLDYTLIHSAWTKEHGWRIAKRPGVDQFLSKLSQHYELVIFTTQTSSNAERILEKLDPQHQVRYLLDRDSTRLVNGKYVKDLSYLNRDLSNVIIMDSNPESHSLQPENAIAMEPWEGDPNDTRLMAMIPILEAMATSDESDVRVLLAKYQGRITSQA</sequence>